<name>A0A174CXU7_9FIRM</name>
<keyword evidence="2" id="KW-1003">Cell membrane</keyword>
<dbReference type="Proteomes" id="UP000095409">
    <property type="component" value="Unassembled WGS sequence"/>
</dbReference>
<comment type="similarity">
    <text evidence="6">Belongs to the ABC-4 integral membrane protein family.</text>
</comment>
<dbReference type="InterPro" id="IPR050250">
    <property type="entry name" value="Macrolide_Exporter_MacB"/>
</dbReference>
<evidence type="ECO:0000259" key="9">
    <source>
        <dbReference type="Pfam" id="PF12704"/>
    </source>
</evidence>
<feature type="transmembrane region" description="Helical" evidence="7">
    <location>
        <begin position="352"/>
        <end position="372"/>
    </location>
</feature>
<evidence type="ECO:0000256" key="6">
    <source>
        <dbReference type="ARBA" id="ARBA00038076"/>
    </source>
</evidence>
<dbReference type="EMBL" id="CYZD01000006">
    <property type="protein sequence ID" value="CUO16615.1"/>
    <property type="molecule type" value="Genomic_DNA"/>
</dbReference>
<dbReference type="GO" id="GO:0005886">
    <property type="term" value="C:plasma membrane"/>
    <property type="evidence" value="ECO:0007669"/>
    <property type="project" value="UniProtKB-SubCell"/>
</dbReference>
<feature type="domain" description="ABC3 transporter permease C-terminal" evidence="8">
    <location>
        <begin position="261"/>
        <end position="384"/>
    </location>
</feature>
<evidence type="ECO:0000259" key="8">
    <source>
        <dbReference type="Pfam" id="PF02687"/>
    </source>
</evidence>
<dbReference type="AlphaFoldDB" id="A0A174CXU7"/>
<evidence type="ECO:0000313" key="11">
    <source>
        <dbReference type="Proteomes" id="UP000095409"/>
    </source>
</evidence>
<evidence type="ECO:0000256" key="7">
    <source>
        <dbReference type="SAM" id="Phobius"/>
    </source>
</evidence>
<proteinExistence type="inferred from homology"/>
<feature type="transmembrane region" description="Helical" evidence="7">
    <location>
        <begin position="255"/>
        <end position="275"/>
    </location>
</feature>
<feature type="transmembrane region" description="Helical" evidence="7">
    <location>
        <begin position="740"/>
        <end position="760"/>
    </location>
</feature>
<sequence length="777" mass="84666">MKSYLSLIPISAKVRKRQNRMTVLCIIISVFLVTAIFSVADMMIRTESDFMISNHGNWHIAIKNISQNNADEISNRSDVTAVGVASQFNFEGEQPYRVNEKRTALYGTDEVYITQISNGIVEGTFPANDEEVMLTPNSVTALGVQLGDSVTLHTPAGDRTFTISGFGTDDESYYNNQTYLIGSYLTQSAFTSVMAQNGVTNNELTYYVQFESAAKAANAITELQTQYQLSDGSISENTGVMGMAGQSNNTAMQSMYGLAAILFVLVLLAGILMISGSMNSIIAQRTQFFGMLRCIGASRQQIIRFVRLEALNWCKTAVPIGVVFGTIISWIICATLHYGIGGEFSTTPVFQISPVGLISGVVVGVVTVFLAAQSPAKRAAKVSPISAVSGNVDNKSSVKHAIKFSLGKIDNSLGIHHAVEKKKNWFLMTASFALTIMLVFSFSVILDFAKQLVPSLSVTSADIALSSYANKMDIERNLVDEIKKIDGVANAYGSSYVENIPATSSRAGIDHINIVSYDDTLLDYSKGSIAQGSLDTVYGNSNKVATVFNRNNSLHIGDTIQLAGEEVEITCALSQGLFGDDLIIICSQETFDRIMGGTKYGLIGIQLDSNATEETIAEIRSLENDDIIITDQREGNKQNNATYWAARIVCYGFLAIIGVISLFNIVNSISMSVSARIKQYGAMRAVGMDNRQLKRMISAEAYTYAISGLIVGCGIGLPLSRFLYNCLITHYFGIEWRFPILWFGIVVAFIFISAIVSVYAPAKRIRNMPITATINEL</sequence>
<keyword evidence="5 7" id="KW-0472">Membrane</keyword>
<evidence type="ECO:0000256" key="2">
    <source>
        <dbReference type="ARBA" id="ARBA00022475"/>
    </source>
</evidence>
<feature type="transmembrane region" description="Helical" evidence="7">
    <location>
        <begin position="425"/>
        <end position="446"/>
    </location>
</feature>
<feature type="domain" description="MacB-like periplasmic core" evidence="9">
    <location>
        <begin position="21"/>
        <end position="224"/>
    </location>
</feature>
<dbReference type="InterPro" id="IPR003838">
    <property type="entry name" value="ABC3_permease_C"/>
</dbReference>
<dbReference type="PANTHER" id="PTHR30572">
    <property type="entry name" value="MEMBRANE COMPONENT OF TRANSPORTER-RELATED"/>
    <property type="match status" value="1"/>
</dbReference>
<dbReference type="PANTHER" id="PTHR30572:SF4">
    <property type="entry name" value="ABC TRANSPORTER PERMEASE YTRF"/>
    <property type="match status" value="1"/>
</dbReference>
<organism evidence="10 11">
    <name type="scientific">Blautia obeum</name>
    <dbReference type="NCBI Taxonomy" id="40520"/>
    <lineage>
        <taxon>Bacteria</taxon>
        <taxon>Bacillati</taxon>
        <taxon>Bacillota</taxon>
        <taxon>Clostridia</taxon>
        <taxon>Lachnospirales</taxon>
        <taxon>Lachnospiraceae</taxon>
        <taxon>Blautia</taxon>
    </lineage>
</organism>
<feature type="transmembrane region" description="Helical" evidence="7">
    <location>
        <begin position="644"/>
        <end position="666"/>
    </location>
</feature>
<evidence type="ECO:0000256" key="3">
    <source>
        <dbReference type="ARBA" id="ARBA00022692"/>
    </source>
</evidence>
<evidence type="ECO:0000256" key="4">
    <source>
        <dbReference type="ARBA" id="ARBA00022989"/>
    </source>
</evidence>
<reference evidence="10 11" key="1">
    <citation type="submission" date="2015-09" db="EMBL/GenBank/DDBJ databases">
        <authorList>
            <consortium name="Pathogen Informatics"/>
        </authorList>
    </citation>
    <scope>NUCLEOTIDE SEQUENCE [LARGE SCALE GENOMIC DNA]</scope>
    <source>
        <strain evidence="10 11">2789STDY5608837</strain>
    </source>
</reference>
<evidence type="ECO:0000313" key="10">
    <source>
        <dbReference type="EMBL" id="CUO16615.1"/>
    </source>
</evidence>
<gene>
    <name evidence="10" type="ORF">ERS852394_01610</name>
</gene>
<comment type="subcellular location">
    <subcellularLocation>
        <location evidence="1">Cell membrane</location>
        <topology evidence="1">Multi-pass membrane protein</topology>
    </subcellularLocation>
</comment>
<dbReference type="GO" id="GO:0022857">
    <property type="term" value="F:transmembrane transporter activity"/>
    <property type="evidence" value="ECO:0007669"/>
    <property type="project" value="TreeGrafter"/>
</dbReference>
<dbReference type="InterPro" id="IPR025857">
    <property type="entry name" value="MacB_PCD"/>
</dbReference>
<accession>A0A174CXU7</accession>
<feature type="domain" description="ABC3 transporter permease C-terminal" evidence="8">
    <location>
        <begin position="653"/>
        <end position="770"/>
    </location>
</feature>
<evidence type="ECO:0000256" key="1">
    <source>
        <dbReference type="ARBA" id="ARBA00004651"/>
    </source>
</evidence>
<protein>
    <submittedName>
        <fullName evidence="10">Acidobacterial duplicated orphan permease</fullName>
    </submittedName>
</protein>
<dbReference type="Pfam" id="PF12704">
    <property type="entry name" value="MacB_PCD"/>
    <property type="match status" value="1"/>
</dbReference>
<dbReference type="RefSeq" id="WP_055066048.1">
    <property type="nucleotide sequence ID" value="NZ_CYZD01000006.1"/>
</dbReference>
<feature type="transmembrane region" description="Helical" evidence="7">
    <location>
        <begin position="21"/>
        <end position="44"/>
    </location>
</feature>
<feature type="transmembrane region" description="Helical" evidence="7">
    <location>
        <begin position="317"/>
        <end position="340"/>
    </location>
</feature>
<evidence type="ECO:0000256" key="5">
    <source>
        <dbReference type="ARBA" id="ARBA00023136"/>
    </source>
</evidence>
<keyword evidence="4 7" id="KW-1133">Transmembrane helix</keyword>
<dbReference type="Pfam" id="PF02687">
    <property type="entry name" value="FtsX"/>
    <property type="match status" value="2"/>
</dbReference>
<feature type="transmembrane region" description="Helical" evidence="7">
    <location>
        <begin position="701"/>
        <end position="720"/>
    </location>
</feature>
<keyword evidence="3 7" id="KW-0812">Transmembrane</keyword>